<evidence type="ECO:0000313" key="3">
    <source>
        <dbReference type="Proteomes" id="UP000017836"/>
    </source>
</evidence>
<gene>
    <name evidence="2" type="ORF">AMTR_s00006p00065810</name>
</gene>
<reference evidence="3" key="1">
    <citation type="journal article" date="2013" name="Science">
        <title>The Amborella genome and the evolution of flowering plants.</title>
        <authorList>
            <consortium name="Amborella Genome Project"/>
        </authorList>
    </citation>
    <scope>NUCLEOTIDE SEQUENCE [LARGE SCALE GENOMIC DNA]</scope>
</reference>
<proteinExistence type="predicted"/>
<evidence type="ECO:0000256" key="1">
    <source>
        <dbReference type="SAM" id="Phobius"/>
    </source>
</evidence>
<dbReference type="Gramene" id="ERN05623">
    <property type="protein sequence ID" value="ERN05623"/>
    <property type="gene ID" value="AMTR_s00006p00065810"/>
</dbReference>
<keyword evidence="1" id="KW-1133">Transmembrane helix</keyword>
<organism evidence="2 3">
    <name type="scientific">Amborella trichopoda</name>
    <dbReference type="NCBI Taxonomy" id="13333"/>
    <lineage>
        <taxon>Eukaryota</taxon>
        <taxon>Viridiplantae</taxon>
        <taxon>Streptophyta</taxon>
        <taxon>Embryophyta</taxon>
        <taxon>Tracheophyta</taxon>
        <taxon>Spermatophyta</taxon>
        <taxon>Magnoliopsida</taxon>
        <taxon>Amborellales</taxon>
        <taxon>Amborellaceae</taxon>
        <taxon>Amborella</taxon>
    </lineage>
</organism>
<dbReference type="AlphaFoldDB" id="W1PCD6"/>
<evidence type="ECO:0000313" key="2">
    <source>
        <dbReference type="EMBL" id="ERN05623.1"/>
    </source>
</evidence>
<keyword evidence="3" id="KW-1185">Reference proteome</keyword>
<accession>W1PCD6</accession>
<dbReference type="HOGENOM" id="CLU_2375589_0_0_1"/>
<protein>
    <submittedName>
        <fullName evidence="2">Uncharacterized protein</fullName>
    </submittedName>
</protein>
<sequence length="95" mass="10411">MLHLLEHRPHSQARRFGELLLSLWTERAAMPLTWLGQGYIVIFMASVRSLFLKPHVVHAACACGEGSLLHDAGDLVHVMLLDGAVSVRSKLVSAA</sequence>
<feature type="transmembrane region" description="Helical" evidence="1">
    <location>
        <begin position="28"/>
        <end position="47"/>
    </location>
</feature>
<dbReference type="EMBL" id="KI393980">
    <property type="protein sequence ID" value="ERN05623.1"/>
    <property type="molecule type" value="Genomic_DNA"/>
</dbReference>
<dbReference type="Proteomes" id="UP000017836">
    <property type="component" value="Unassembled WGS sequence"/>
</dbReference>
<name>W1PCD6_AMBTC</name>
<keyword evidence="1" id="KW-0472">Membrane</keyword>
<keyword evidence="1" id="KW-0812">Transmembrane</keyword>